<sequence>MSDLSPGPGSGEDFRTILDRMADGFLAFDTDWRITYANERATEVVRSAVADDALDDGEPVKGVHLWEAVPDAVGTEFYDRYHEAMESQEPVSFDSYGKFEAKASPFRAGMKPTNSIQPPSMV</sequence>
<proteinExistence type="predicted"/>
<dbReference type="InterPro" id="IPR000014">
    <property type="entry name" value="PAS"/>
</dbReference>
<dbReference type="Pfam" id="PF08448">
    <property type="entry name" value="PAS_4"/>
    <property type="match status" value="1"/>
</dbReference>
<evidence type="ECO:0000259" key="1">
    <source>
        <dbReference type="Pfam" id="PF08448"/>
    </source>
</evidence>
<dbReference type="AlphaFoldDB" id="A0ABD5YJK1"/>
<dbReference type="EMBL" id="JBHSZZ010000028">
    <property type="protein sequence ID" value="MFC7186600.1"/>
    <property type="molecule type" value="Genomic_DNA"/>
</dbReference>
<accession>A0ABD5YJK1</accession>
<dbReference type="Proteomes" id="UP001596390">
    <property type="component" value="Unassembled WGS sequence"/>
</dbReference>
<dbReference type="SUPFAM" id="SSF55785">
    <property type="entry name" value="PYP-like sensor domain (PAS domain)"/>
    <property type="match status" value="1"/>
</dbReference>
<evidence type="ECO:0000313" key="3">
    <source>
        <dbReference type="Proteomes" id="UP001596390"/>
    </source>
</evidence>
<dbReference type="InterPro" id="IPR013656">
    <property type="entry name" value="PAS_4"/>
</dbReference>
<dbReference type="Gene3D" id="3.30.450.20">
    <property type="entry name" value="PAS domain"/>
    <property type="match status" value="1"/>
</dbReference>
<dbReference type="RefSeq" id="WP_267663560.1">
    <property type="nucleotide sequence ID" value="NZ_JAODIX010000028.1"/>
</dbReference>
<keyword evidence="3" id="KW-1185">Reference proteome</keyword>
<reference evidence="2 3" key="1">
    <citation type="journal article" date="2019" name="Int. J. Syst. Evol. Microbiol.">
        <title>The Global Catalogue of Microorganisms (GCM) 10K type strain sequencing project: providing services to taxonomists for standard genome sequencing and annotation.</title>
        <authorList>
            <consortium name="The Broad Institute Genomics Platform"/>
            <consortium name="The Broad Institute Genome Sequencing Center for Infectious Disease"/>
            <person name="Wu L."/>
            <person name="Ma J."/>
        </authorList>
    </citation>
    <scope>NUCLEOTIDE SEQUENCE [LARGE SCALE GENOMIC DNA]</scope>
    <source>
        <strain evidence="2 3">Q85</strain>
    </source>
</reference>
<feature type="domain" description="PAS fold-4" evidence="1">
    <location>
        <begin position="18"/>
        <end position="97"/>
    </location>
</feature>
<evidence type="ECO:0000313" key="2">
    <source>
        <dbReference type="EMBL" id="MFC7186600.1"/>
    </source>
</evidence>
<protein>
    <submittedName>
        <fullName evidence="2">PAS domain-containing protein</fullName>
    </submittedName>
</protein>
<dbReference type="CDD" id="cd00130">
    <property type="entry name" value="PAS"/>
    <property type="match status" value="1"/>
</dbReference>
<comment type="caution">
    <text evidence="2">The sequence shown here is derived from an EMBL/GenBank/DDBJ whole genome shotgun (WGS) entry which is preliminary data.</text>
</comment>
<organism evidence="2 3">
    <name type="scientific">Halorubrum yunnanense</name>
    <dbReference type="NCBI Taxonomy" id="1526162"/>
    <lineage>
        <taxon>Archaea</taxon>
        <taxon>Methanobacteriati</taxon>
        <taxon>Methanobacteriota</taxon>
        <taxon>Stenosarchaea group</taxon>
        <taxon>Halobacteria</taxon>
        <taxon>Halobacteriales</taxon>
        <taxon>Haloferacaceae</taxon>
        <taxon>Halorubrum</taxon>
    </lineage>
</organism>
<dbReference type="InterPro" id="IPR035965">
    <property type="entry name" value="PAS-like_dom_sf"/>
</dbReference>
<name>A0ABD5YJK1_9EURY</name>
<gene>
    <name evidence="2" type="ORF">ACFQMK_06800</name>
</gene>